<dbReference type="OrthoDB" id="365026at2759"/>
<keyword evidence="1" id="KW-1133">Transmembrane helix</keyword>
<keyword evidence="1" id="KW-0472">Membrane</keyword>
<protein>
    <submittedName>
        <fullName evidence="2">Uncharacterized protein</fullName>
    </submittedName>
</protein>
<accession>A0A061DB52</accession>
<sequence>MSTREAEPSTADLPPISTVEVCRMKSFILINVAACVTLLATLAVVFIPFPGLRVTRQIETIDINLNEHTLPALIYVEAKEEDDQRMNFYINTRYPYHSIGNVTLGEAVLPVSKHCRNRFVASYYTDKPISIPSYVNVYDLYSGAIAVTKFFKSNAPLVYVQYDSSAYVIPHELSDPLNLEADIHDLLYNDVQYAIKTRFEDADGKIVRDVKFTANVKEVTLKIGQISSKFTNDVATFAVRTVDMPKYEVIRIAVHPLTKTAPHKHVYYVHGSNWKLAYEGNQGLQKLSNDHNIKERLTEGMFDVHRVRIEDGQQIPMEWTTPLHSKLHYHEASADGWKYTFFFADKSHILGDNILGGVIHKDASTPAAVATDRIIIVYDQAKESDQPRGFICTKRELEYVYSPISGPGKSRPEMPETP</sequence>
<name>A0A061DB52_BABBI</name>
<evidence type="ECO:0000313" key="2">
    <source>
        <dbReference type="EMBL" id="CDR94960.1"/>
    </source>
</evidence>
<dbReference type="VEuPathDB" id="PiroplasmaDB:BBBOND_0201170"/>
<dbReference type="EMBL" id="LK391708">
    <property type="protein sequence ID" value="CDR94960.1"/>
    <property type="molecule type" value="Genomic_DNA"/>
</dbReference>
<keyword evidence="1" id="KW-0812">Transmembrane</keyword>
<reference evidence="3" key="1">
    <citation type="submission" date="2014-06" db="EMBL/GenBank/DDBJ databases">
        <authorList>
            <person name="Aslett M."/>
            <person name="De Silva N."/>
        </authorList>
    </citation>
    <scope>NUCLEOTIDE SEQUENCE [LARGE SCALE GENOMIC DNA]</scope>
    <source>
        <strain evidence="3">Bond</strain>
    </source>
</reference>
<dbReference type="Proteomes" id="UP000033188">
    <property type="component" value="Chromosome 2"/>
</dbReference>
<gene>
    <name evidence="2" type="ORF">BBBOND_0201170</name>
</gene>
<keyword evidence="3" id="KW-1185">Reference proteome</keyword>
<dbReference type="KEGG" id="bbig:BBBOND_0201170"/>
<organism evidence="2 3">
    <name type="scientific">Babesia bigemina</name>
    <dbReference type="NCBI Taxonomy" id="5866"/>
    <lineage>
        <taxon>Eukaryota</taxon>
        <taxon>Sar</taxon>
        <taxon>Alveolata</taxon>
        <taxon>Apicomplexa</taxon>
        <taxon>Aconoidasida</taxon>
        <taxon>Piroplasmida</taxon>
        <taxon>Babesiidae</taxon>
        <taxon>Babesia</taxon>
    </lineage>
</organism>
<dbReference type="AlphaFoldDB" id="A0A061DB52"/>
<evidence type="ECO:0000256" key="1">
    <source>
        <dbReference type="SAM" id="Phobius"/>
    </source>
</evidence>
<feature type="transmembrane region" description="Helical" evidence="1">
    <location>
        <begin position="27"/>
        <end position="49"/>
    </location>
</feature>
<evidence type="ECO:0000313" key="3">
    <source>
        <dbReference type="Proteomes" id="UP000033188"/>
    </source>
</evidence>
<dbReference type="RefSeq" id="XP_012767146.1">
    <property type="nucleotide sequence ID" value="XM_012911692.1"/>
</dbReference>
<proteinExistence type="predicted"/>
<dbReference type="GeneID" id="24563501"/>